<gene>
    <name evidence="3" type="ORF">NCTC11820_01327</name>
</gene>
<feature type="compositionally biased region" description="Basic residues" evidence="1">
    <location>
        <begin position="60"/>
        <end position="71"/>
    </location>
</feature>
<sequence length="116" mass="13194">MKIQYSKLWKILIDKNMNKVQLREAAGISSNSLAKLGKNEPVRMDVLMKIAPHSTAKSKTSSRPKQTHRTKPMLPKARTNQPTSRPTDLIELIGLRIRLPFLTTSPHAKRQYVSFS</sequence>
<dbReference type="AlphaFoldDB" id="A0A2X3APZ0"/>
<protein>
    <submittedName>
        <fullName evidence="3">Predicted transcriptional regulator</fullName>
    </submittedName>
</protein>
<reference evidence="3 4" key="1">
    <citation type="submission" date="2018-06" db="EMBL/GenBank/DDBJ databases">
        <authorList>
            <consortium name="Pathogen Informatics"/>
            <person name="Doyle S."/>
        </authorList>
    </citation>
    <scope>NUCLEOTIDE SEQUENCE [LARGE SCALE GENOMIC DNA]</scope>
    <source>
        <strain evidence="3 4">NCTC11820</strain>
    </source>
</reference>
<evidence type="ECO:0000259" key="2">
    <source>
        <dbReference type="Pfam" id="PF13443"/>
    </source>
</evidence>
<proteinExistence type="predicted"/>
<feature type="domain" description="HTH cro/C1-type" evidence="2">
    <location>
        <begin position="7"/>
        <end position="51"/>
    </location>
</feature>
<evidence type="ECO:0000313" key="3">
    <source>
        <dbReference type="EMBL" id="SQB65079.1"/>
    </source>
</evidence>
<dbReference type="Pfam" id="PF13443">
    <property type="entry name" value="HTH_26"/>
    <property type="match status" value="1"/>
</dbReference>
<dbReference type="Proteomes" id="UP000250245">
    <property type="component" value="Unassembled WGS sequence"/>
</dbReference>
<dbReference type="RefSeq" id="WP_013189267.1">
    <property type="nucleotide sequence ID" value="NZ_JABCUL010000004.1"/>
</dbReference>
<dbReference type="InterPro" id="IPR001387">
    <property type="entry name" value="Cro/C1-type_HTH"/>
</dbReference>
<dbReference type="EMBL" id="UASJ01000001">
    <property type="protein sequence ID" value="SQB65079.1"/>
    <property type="molecule type" value="Genomic_DNA"/>
</dbReference>
<evidence type="ECO:0000256" key="1">
    <source>
        <dbReference type="SAM" id="MobiDB-lite"/>
    </source>
</evidence>
<accession>A0A2X3APZ0</accession>
<feature type="region of interest" description="Disordered" evidence="1">
    <location>
        <begin position="51"/>
        <end position="86"/>
    </location>
</feature>
<evidence type="ECO:0000313" key="4">
    <source>
        <dbReference type="Proteomes" id="UP000250245"/>
    </source>
</evidence>
<organism evidence="3 4">
    <name type="scientific">Mobiluncus curtisii</name>
    <dbReference type="NCBI Taxonomy" id="2051"/>
    <lineage>
        <taxon>Bacteria</taxon>
        <taxon>Bacillati</taxon>
        <taxon>Actinomycetota</taxon>
        <taxon>Actinomycetes</taxon>
        <taxon>Actinomycetales</taxon>
        <taxon>Actinomycetaceae</taxon>
        <taxon>Mobiluncus</taxon>
    </lineage>
</organism>
<name>A0A2X3APZ0_9ACTO</name>